<organism evidence="1 2">
    <name type="scientific">Dendrothele bispora (strain CBS 962.96)</name>
    <dbReference type="NCBI Taxonomy" id="1314807"/>
    <lineage>
        <taxon>Eukaryota</taxon>
        <taxon>Fungi</taxon>
        <taxon>Dikarya</taxon>
        <taxon>Basidiomycota</taxon>
        <taxon>Agaricomycotina</taxon>
        <taxon>Agaricomycetes</taxon>
        <taxon>Agaricomycetidae</taxon>
        <taxon>Agaricales</taxon>
        <taxon>Agaricales incertae sedis</taxon>
        <taxon>Dendrothele</taxon>
    </lineage>
</organism>
<dbReference type="InterPro" id="IPR036047">
    <property type="entry name" value="F-box-like_dom_sf"/>
</dbReference>
<gene>
    <name evidence="1" type="ORF">K435DRAFT_968751</name>
</gene>
<protein>
    <recommendedName>
        <fullName evidence="3">F-box domain-containing protein</fullName>
    </recommendedName>
</protein>
<evidence type="ECO:0000313" key="2">
    <source>
        <dbReference type="Proteomes" id="UP000297245"/>
    </source>
</evidence>
<dbReference type="SUPFAM" id="SSF81383">
    <property type="entry name" value="F-box domain"/>
    <property type="match status" value="1"/>
</dbReference>
<evidence type="ECO:0000313" key="1">
    <source>
        <dbReference type="EMBL" id="THU90313.1"/>
    </source>
</evidence>
<accession>A0A4S8LMW8</accession>
<proteinExistence type="predicted"/>
<sequence>MSSTTPQPELPPEIVNLIIDLLYDSPRDLKACALVCRGWVQQSRYHLFPEISLYPGDVSRFLDLCDNTHATFSMARIRRFSLTTNRFNEGVHKDNNKHWSRSNFDRLLTWRSPDGTKSLADMFGDLKYLSLNWVGWSALSNTAKFALHPTFRTVTELNMWNVVFESGDEYLEFLCSLTALEKLCLDGVVVQAPVKGMLLNEYLPSSLHTLDLRHHSPNSVEAIHTITPCRSLKHLSIDFCKRVPDTGFLRAVGALLASTGPSLESFGLTSQIPNNGIDLDTSLCFIDFTKNSRVRHITLDVAHLSHAIQFLHHLKTHSPYPPCLEKLYIPYLVPENTYPSIDHTQLDVLLEHPSFSNLKEFRGGACVGFTLNDVRGQSRSSHYHRPSEGNWRSEEMELKVREVQARMPMLMDRGILRMDESFRFGSDGDDELDDPNDHRRVAAKALVLIFLCSSLLSPFLQ</sequence>
<dbReference type="Gene3D" id="3.80.10.10">
    <property type="entry name" value="Ribonuclease Inhibitor"/>
    <property type="match status" value="1"/>
</dbReference>
<keyword evidence="2" id="KW-1185">Reference proteome</keyword>
<name>A0A4S8LMW8_DENBC</name>
<dbReference type="SUPFAM" id="SSF52047">
    <property type="entry name" value="RNI-like"/>
    <property type="match status" value="1"/>
</dbReference>
<dbReference type="InterPro" id="IPR032675">
    <property type="entry name" value="LRR_dom_sf"/>
</dbReference>
<dbReference type="EMBL" id="ML179338">
    <property type="protein sequence ID" value="THU90313.1"/>
    <property type="molecule type" value="Genomic_DNA"/>
</dbReference>
<evidence type="ECO:0008006" key="3">
    <source>
        <dbReference type="Google" id="ProtNLM"/>
    </source>
</evidence>
<dbReference type="OrthoDB" id="2788229at2759"/>
<reference evidence="1 2" key="1">
    <citation type="journal article" date="2019" name="Nat. Ecol. Evol.">
        <title>Megaphylogeny resolves global patterns of mushroom evolution.</title>
        <authorList>
            <person name="Varga T."/>
            <person name="Krizsan K."/>
            <person name="Foldi C."/>
            <person name="Dima B."/>
            <person name="Sanchez-Garcia M."/>
            <person name="Sanchez-Ramirez S."/>
            <person name="Szollosi G.J."/>
            <person name="Szarkandi J.G."/>
            <person name="Papp V."/>
            <person name="Albert L."/>
            <person name="Andreopoulos W."/>
            <person name="Angelini C."/>
            <person name="Antonin V."/>
            <person name="Barry K.W."/>
            <person name="Bougher N.L."/>
            <person name="Buchanan P."/>
            <person name="Buyck B."/>
            <person name="Bense V."/>
            <person name="Catcheside P."/>
            <person name="Chovatia M."/>
            <person name="Cooper J."/>
            <person name="Damon W."/>
            <person name="Desjardin D."/>
            <person name="Finy P."/>
            <person name="Geml J."/>
            <person name="Haridas S."/>
            <person name="Hughes K."/>
            <person name="Justo A."/>
            <person name="Karasinski D."/>
            <person name="Kautmanova I."/>
            <person name="Kiss B."/>
            <person name="Kocsube S."/>
            <person name="Kotiranta H."/>
            <person name="LaButti K.M."/>
            <person name="Lechner B.E."/>
            <person name="Liimatainen K."/>
            <person name="Lipzen A."/>
            <person name="Lukacs Z."/>
            <person name="Mihaltcheva S."/>
            <person name="Morgado L.N."/>
            <person name="Niskanen T."/>
            <person name="Noordeloos M.E."/>
            <person name="Ohm R.A."/>
            <person name="Ortiz-Santana B."/>
            <person name="Ovrebo C."/>
            <person name="Racz N."/>
            <person name="Riley R."/>
            <person name="Savchenko A."/>
            <person name="Shiryaev A."/>
            <person name="Soop K."/>
            <person name="Spirin V."/>
            <person name="Szebenyi C."/>
            <person name="Tomsovsky M."/>
            <person name="Tulloss R.E."/>
            <person name="Uehling J."/>
            <person name="Grigoriev I.V."/>
            <person name="Vagvolgyi C."/>
            <person name="Papp T."/>
            <person name="Martin F.M."/>
            <person name="Miettinen O."/>
            <person name="Hibbett D.S."/>
            <person name="Nagy L.G."/>
        </authorList>
    </citation>
    <scope>NUCLEOTIDE SEQUENCE [LARGE SCALE GENOMIC DNA]</scope>
    <source>
        <strain evidence="1 2">CBS 962.96</strain>
    </source>
</reference>
<dbReference type="Proteomes" id="UP000297245">
    <property type="component" value="Unassembled WGS sequence"/>
</dbReference>
<dbReference type="AlphaFoldDB" id="A0A4S8LMW8"/>